<evidence type="ECO:0000259" key="12">
    <source>
        <dbReference type="Pfam" id="PF06202"/>
    </source>
</evidence>
<dbReference type="NCBIfam" id="TIGR01531">
    <property type="entry name" value="glyc_debranch"/>
    <property type="match status" value="1"/>
</dbReference>
<evidence type="ECO:0000256" key="2">
    <source>
        <dbReference type="ARBA" id="ARBA00000927"/>
    </source>
</evidence>
<evidence type="ECO:0000256" key="7">
    <source>
        <dbReference type="ARBA" id="ARBA00020723"/>
    </source>
</evidence>
<evidence type="ECO:0000259" key="14">
    <source>
        <dbReference type="Pfam" id="PF14702"/>
    </source>
</evidence>
<evidence type="ECO:0000256" key="3">
    <source>
        <dbReference type="ARBA" id="ARBA00003530"/>
    </source>
</evidence>
<feature type="domain" description="Glycogen debranching enzyme central" evidence="14">
    <location>
        <begin position="662"/>
        <end position="940"/>
    </location>
</feature>
<dbReference type="InterPro" id="IPR032792">
    <property type="entry name" value="AGL_glucanoTrfase"/>
</dbReference>
<dbReference type="Pfam" id="PF14701">
    <property type="entry name" value="hDGE_amylase"/>
    <property type="match status" value="1"/>
</dbReference>
<evidence type="ECO:0000256" key="8">
    <source>
        <dbReference type="ARBA" id="ARBA00023056"/>
    </source>
</evidence>
<evidence type="ECO:0000313" key="15">
    <source>
        <dbReference type="Proteomes" id="UP000694941"/>
    </source>
</evidence>
<evidence type="ECO:0000256" key="10">
    <source>
        <dbReference type="ARBA" id="ARBA00025780"/>
    </source>
</evidence>
<keyword evidence="15" id="KW-1185">Reference proteome</keyword>
<name>A0ABM1TM41_LIMPO</name>
<dbReference type="Gene3D" id="3.20.20.80">
    <property type="entry name" value="Glycosidases"/>
    <property type="match status" value="2"/>
</dbReference>
<comment type="similarity">
    <text evidence="10">Belongs to the glycogen debranching enzyme family.</text>
</comment>
<dbReference type="Pfam" id="PF14702">
    <property type="entry name" value="hGDE_central"/>
    <property type="match status" value="1"/>
</dbReference>
<feature type="non-terminal residue" evidence="16">
    <location>
        <position position="1396"/>
    </location>
</feature>
<dbReference type="EC" id="2.4.1.25" evidence="5"/>
<reference evidence="16" key="1">
    <citation type="submission" date="2025-08" db="UniProtKB">
        <authorList>
            <consortium name="RefSeq"/>
        </authorList>
    </citation>
    <scope>IDENTIFICATION</scope>
    <source>
        <tissue evidence="16">Muscle</tissue>
    </source>
</reference>
<dbReference type="CDD" id="cd11327">
    <property type="entry name" value="AmyAc_Glg_debranch_2"/>
    <property type="match status" value="1"/>
</dbReference>
<keyword evidence="8" id="KW-0320">Glycogen biosynthesis</keyword>
<organism evidence="15 16">
    <name type="scientific">Limulus polyphemus</name>
    <name type="common">Atlantic horseshoe crab</name>
    <dbReference type="NCBI Taxonomy" id="6850"/>
    <lineage>
        <taxon>Eukaryota</taxon>
        <taxon>Metazoa</taxon>
        <taxon>Ecdysozoa</taxon>
        <taxon>Arthropoda</taxon>
        <taxon>Chelicerata</taxon>
        <taxon>Merostomata</taxon>
        <taxon>Xiphosura</taxon>
        <taxon>Limulidae</taxon>
        <taxon>Limulus</taxon>
    </lineage>
</organism>
<feature type="domain" description="Glycogen debranching enzyme glucanotransferase" evidence="13">
    <location>
        <begin position="82"/>
        <end position="517"/>
    </location>
</feature>
<comment type="subcellular location">
    <subcellularLocation>
        <location evidence="4">Cytoplasm</location>
    </subcellularLocation>
</comment>
<sequence>MIKKNVKDLNKFMILTSMELWQTTWAGEANNDKEEYISTSNCFIWFLEFNLLPFLSSESKGPRGSGYFLVDPVLTYGQDNEVLPLDCIQCQTVLTKQLGTLDEWEQRLLVAKECGYNMIHFTPIQELGKSLSSYSLSDQLKLNRMFSKPEGPINTINDVAKLVDKMVKEWKVTAITDVVLNHSANESPWLKEHPECAYNLENSPHLRPAYLLDRVLWHLALDIIEDKWEFSGIPKCIQEEKHLDGIRAALHGYYLPQVKIHELYMMDKDSLIKEFRVRVQEMKGPCKEEVAVGKELTVLQDPNYKRLTSKVDMDTALKMFNVLRNDAVSEQDRINKCCEAFGHKLEEMNQNIMREVRIHLTAAIENVLAGVRYQHLQPDGPKIKLVSKKHPLVPKYFTHFFPDTAIDEEEKLMYGPEACQIMAHNGWVMGDDPLRNFAEPGSNVYIRRELIAWGDSVKLRYGDKPEDCPYLWKHMTNYVQEMARVFQGLRLDNCHSTPLYVAEYLMEQARRVRPDLYVIAELFTSSERIDNIFVNRLGINSLIREAMSAHDSHELGRLVYRYGGEPVGAFIQPPVRPLVPSIAHAVFLDVTHDNPSPIQKRSVYDLLPSTALVSMACCATGSTRGYDELVPHHIHVVDETRCYTSWSENSQSERGMVNSKSGIITGKRALNRLHQELGAAGFSQVYVDQVDQNIVAVTRHCPATHQSVILVARTAFRQPQTPKDTGFVPPLCVPGIVEEIILEARLFHKGQTRKTTENDWAKDETFINGFKDFQLDIREHIQLYESDMVELTESGEKHVQEVEFTNFPPGSVVAFRVSLNSAARTAVLKLRTCVAQFGYRMRSYSGTQIQPQGNDFLSIVSRLTLSDLNRVLFRCDQEEKDEGKGGGAYNIPNFGELPYCGLQGLMSLLADIHQKNDLGHPICENLRAGDWLPSYTANRLLLHPSTKDLGQWFQGVFSHLSLIPRYLIPCYFDTVITGAYNILLTVMWRSMSEFVDEGSSFVKALAMGSVALSGVVKSAPLPGLSPRLAPPQPPFTLNEETSRREQSCTTMAAGLPHFATGYMRNWGRDTFISLRGLFLITGRYQEARYIILAFAGCLRHGLIPNLLDKGTNARYNCRDAVWWWLQSIQDYCSIVPEGYNILTDLVSRIYPTDDSSPLQPGQHEQPLHDVIQEAIQRHFQGLLYRERNAGFNLDREMSSEGFNNNIGIDLKTGFVYGGNEHNCGTWMDKMGSSEKAGNKGKPATPRDGSAIELVGLCKSALRWLSEMHKKGFYPYSSVEKTEKGKIIRMTLDEWQQLIQDNFEHCFWINTTPTPELEPAPELINRRGIYKDSHNATQFWGDFQFRPNFTVAMVVVSSEIGLIYIELLRANHVEKIGSSKCNLNGQTSLFPPRRGFL</sequence>
<dbReference type="Proteomes" id="UP000694941">
    <property type="component" value="Unplaced"/>
</dbReference>
<dbReference type="SUPFAM" id="SSF51445">
    <property type="entry name" value="(Trans)glycosidases"/>
    <property type="match status" value="1"/>
</dbReference>
<evidence type="ECO:0000256" key="9">
    <source>
        <dbReference type="ARBA" id="ARBA00023268"/>
    </source>
</evidence>
<evidence type="ECO:0000256" key="1">
    <source>
        <dbReference type="ARBA" id="ARBA00000439"/>
    </source>
</evidence>
<dbReference type="GeneID" id="106472689"/>
<dbReference type="SUPFAM" id="SSF48208">
    <property type="entry name" value="Six-hairpin glycosidases"/>
    <property type="match status" value="1"/>
</dbReference>
<keyword evidence="9" id="KW-0511">Multifunctional enzyme</keyword>
<protein>
    <recommendedName>
        <fullName evidence="7">Glycogen debranching enzyme</fullName>
        <ecNumber evidence="5">2.4.1.25</ecNumber>
        <ecNumber evidence="6">3.2.1.33</ecNumber>
    </recommendedName>
    <alternativeName>
        <fullName evidence="11">Glycogen debrancher</fullName>
    </alternativeName>
</protein>
<gene>
    <name evidence="16" type="primary">LOC106472689</name>
</gene>
<dbReference type="PANTHER" id="PTHR10569:SF2">
    <property type="entry name" value="GLYCOGEN DEBRANCHING ENZYME"/>
    <property type="match status" value="1"/>
</dbReference>
<proteinExistence type="inferred from homology"/>
<evidence type="ECO:0000256" key="5">
    <source>
        <dbReference type="ARBA" id="ARBA00012560"/>
    </source>
</evidence>
<dbReference type="InterPro" id="IPR032788">
    <property type="entry name" value="AGL_central"/>
</dbReference>
<comment type="catalytic activity">
    <reaction evidence="1">
        <text>Transfers a segment of a (1-&gt;4)-alpha-D-glucan to a new position in an acceptor, which may be glucose or a (1-&gt;4)-alpha-D-glucan.</text>
        <dbReference type="EC" id="2.4.1.25"/>
    </reaction>
</comment>
<feature type="domain" description="Glycogen debranching enzyme C-terminal" evidence="12">
    <location>
        <begin position="1043"/>
        <end position="1356"/>
    </location>
</feature>
<evidence type="ECO:0000313" key="16">
    <source>
        <dbReference type="RefSeq" id="XP_022256947.1"/>
    </source>
</evidence>
<dbReference type="InterPro" id="IPR032790">
    <property type="entry name" value="GDE_C"/>
</dbReference>
<comment type="catalytic activity">
    <reaction evidence="2">
        <text>Hydrolysis of (1-&gt;6)-alpha-D-glucosidic branch linkages in glycogen phosphorylase limit dextrin.</text>
        <dbReference type="EC" id="3.2.1.33"/>
    </reaction>
</comment>
<dbReference type="InterPro" id="IPR006421">
    <property type="entry name" value="Glycogen_debranch_met"/>
</dbReference>
<dbReference type="InterPro" id="IPR010401">
    <property type="entry name" value="AGL/Gdb1"/>
</dbReference>
<evidence type="ECO:0000256" key="6">
    <source>
        <dbReference type="ARBA" id="ARBA00012778"/>
    </source>
</evidence>
<evidence type="ECO:0000256" key="4">
    <source>
        <dbReference type="ARBA" id="ARBA00004496"/>
    </source>
</evidence>
<dbReference type="PANTHER" id="PTHR10569">
    <property type="entry name" value="GLYCOGEN DEBRANCHING ENZYME"/>
    <property type="match status" value="1"/>
</dbReference>
<dbReference type="InterPro" id="IPR017853">
    <property type="entry name" value="GH"/>
</dbReference>
<dbReference type="RefSeq" id="XP_022256947.1">
    <property type="nucleotide sequence ID" value="XM_022401239.1"/>
</dbReference>
<comment type="function">
    <text evidence="3">Multifunctional enzyme acting as 1,4-alpha-D-glucan:1,4-alpha-D-glucan 4-alpha-D-glycosyltransferase and amylo-1,6-glucosidase in glycogen degradation.</text>
</comment>
<evidence type="ECO:0000256" key="11">
    <source>
        <dbReference type="ARBA" id="ARBA00031477"/>
    </source>
</evidence>
<evidence type="ECO:0000259" key="13">
    <source>
        <dbReference type="Pfam" id="PF14701"/>
    </source>
</evidence>
<accession>A0ABM1TM41</accession>
<dbReference type="Pfam" id="PF06202">
    <property type="entry name" value="GDE_C"/>
    <property type="match status" value="1"/>
</dbReference>
<dbReference type="InterPro" id="IPR008928">
    <property type="entry name" value="6-hairpin_glycosidase_sf"/>
</dbReference>
<dbReference type="EC" id="3.2.1.33" evidence="6"/>